<dbReference type="SFLD" id="SFLDG01018">
    <property type="entry name" value="Squalene/Phytoene_Synthase_Lik"/>
    <property type="match status" value="1"/>
</dbReference>
<protein>
    <submittedName>
        <fullName evidence="6">Phytoene synthase</fullName>
    </submittedName>
</protein>
<dbReference type="SFLD" id="SFLDG01212">
    <property type="entry name" value="Phytoene_synthase_like"/>
    <property type="match status" value="1"/>
</dbReference>
<dbReference type="InterPro" id="IPR033904">
    <property type="entry name" value="Trans_IPPS_HH"/>
</dbReference>
<dbReference type="SUPFAM" id="SSF48576">
    <property type="entry name" value="Terpenoid synthases"/>
    <property type="match status" value="1"/>
</dbReference>
<dbReference type="CDD" id="cd00683">
    <property type="entry name" value="Trans_IPPS_HH"/>
    <property type="match status" value="1"/>
</dbReference>
<comment type="pathway">
    <text evidence="1">Carotenoid biosynthesis; phytoene biosynthesis.</text>
</comment>
<dbReference type="GO" id="GO:0004311">
    <property type="term" value="F:geranylgeranyl diphosphate synthase activity"/>
    <property type="evidence" value="ECO:0007669"/>
    <property type="project" value="InterPro"/>
</dbReference>
<evidence type="ECO:0000256" key="2">
    <source>
        <dbReference type="ARBA" id="ARBA00006251"/>
    </source>
</evidence>
<name>A0A8G2EUC3_9PROT</name>
<keyword evidence="4" id="KW-0125">Carotenoid biosynthesis</keyword>
<keyword evidence="7" id="KW-1185">Reference proteome</keyword>
<comment type="similarity">
    <text evidence="2">Belongs to the phytoene/squalene synthase family.</text>
</comment>
<evidence type="ECO:0000256" key="5">
    <source>
        <dbReference type="ARBA" id="ARBA00053028"/>
    </source>
</evidence>
<dbReference type="Proteomes" id="UP000198615">
    <property type="component" value="Unassembled WGS sequence"/>
</dbReference>
<evidence type="ECO:0000313" key="6">
    <source>
        <dbReference type="EMBL" id="SDF26956.1"/>
    </source>
</evidence>
<comment type="cofactor">
    <cofactor evidence="5">
        <name>ATP</name>
        <dbReference type="ChEBI" id="CHEBI:30616"/>
    </cofactor>
</comment>
<reference evidence="6 7" key="1">
    <citation type="submission" date="2016-10" db="EMBL/GenBank/DDBJ databases">
        <authorList>
            <person name="Varghese N."/>
            <person name="Submissions S."/>
        </authorList>
    </citation>
    <scope>NUCLEOTIDE SEQUENCE [LARGE SCALE GENOMIC DNA]</scope>
    <source>
        <strain evidence="6 7">DSM 18839</strain>
    </source>
</reference>
<keyword evidence="3" id="KW-0808">Transferase</keyword>
<evidence type="ECO:0000256" key="3">
    <source>
        <dbReference type="ARBA" id="ARBA00022679"/>
    </source>
</evidence>
<accession>A0A8G2EUC3</accession>
<sequence>MPMRSADMMREAADREACRALIAQGSRSFHAASRLLPAAVAEPALALYAFCRTADDAVDEAEPGQVEAAVESVRRRLDRIYAGQADGDPVDRAFTRVVERFALPRALPDALVDGFAWDALGRDYETIGELRAYAARVAGSVGAMMTVLMGARAGPVIARAADLGVAMQLTNIARDVGADARLGRLYLPKAWMREAGLDPEVWRAAPRHDAALGHVVRRLLDEADRLYVRSHAGIGQLPIGCRTGVRAAHLLYAEIGREVARRGYNGVDGRAVVGRQRKLALLARAILTGQRIMPGLRDEPLAETRFLVAAVEAGPAPRPQPGRSFGERAVWTADLVMRLELNDRRPRSVSGGASLGQA</sequence>
<dbReference type="Pfam" id="PF00494">
    <property type="entry name" value="SQS_PSY"/>
    <property type="match status" value="1"/>
</dbReference>
<organism evidence="6 7">
    <name type="scientific">Thalassobaculum litoreum DSM 18839</name>
    <dbReference type="NCBI Taxonomy" id="1123362"/>
    <lineage>
        <taxon>Bacteria</taxon>
        <taxon>Pseudomonadati</taxon>
        <taxon>Pseudomonadota</taxon>
        <taxon>Alphaproteobacteria</taxon>
        <taxon>Rhodospirillales</taxon>
        <taxon>Thalassobaculaceae</taxon>
        <taxon>Thalassobaculum</taxon>
    </lineage>
</organism>
<gene>
    <name evidence="6" type="ORF">SAMN05660686_00830</name>
</gene>
<dbReference type="InterPro" id="IPR044843">
    <property type="entry name" value="Trans_IPPS_bact-type"/>
</dbReference>
<dbReference type="RefSeq" id="WP_093148363.1">
    <property type="nucleotide sequence ID" value="NZ_FNBW01000002.1"/>
</dbReference>
<evidence type="ECO:0000256" key="1">
    <source>
        <dbReference type="ARBA" id="ARBA00004684"/>
    </source>
</evidence>
<dbReference type="OrthoDB" id="9807580at2"/>
<dbReference type="GO" id="GO:0051996">
    <property type="term" value="F:squalene synthase [NAD(P)H] activity"/>
    <property type="evidence" value="ECO:0007669"/>
    <property type="project" value="InterPro"/>
</dbReference>
<dbReference type="InterPro" id="IPR008949">
    <property type="entry name" value="Isoprenoid_synthase_dom_sf"/>
</dbReference>
<dbReference type="InterPro" id="IPR019845">
    <property type="entry name" value="Squalene/phytoene_synthase_CS"/>
</dbReference>
<dbReference type="SFLD" id="SFLDS00005">
    <property type="entry name" value="Isoprenoid_Synthase_Type_I"/>
    <property type="match status" value="1"/>
</dbReference>
<dbReference type="AlphaFoldDB" id="A0A8G2EUC3"/>
<dbReference type="FunFam" id="1.10.600.10:FF:000020">
    <property type="entry name" value="Phytoene synthase"/>
    <property type="match status" value="1"/>
</dbReference>
<dbReference type="GO" id="GO:0016117">
    <property type="term" value="P:carotenoid biosynthetic process"/>
    <property type="evidence" value="ECO:0007669"/>
    <property type="project" value="UniProtKB-KW"/>
</dbReference>
<dbReference type="InterPro" id="IPR002060">
    <property type="entry name" value="Squ/phyt_synthse"/>
</dbReference>
<dbReference type="Gene3D" id="1.10.600.10">
    <property type="entry name" value="Farnesyl Diphosphate Synthase"/>
    <property type="match status" value="1"/>
</dbReference>
<evidence type="ECO:0000256" key="4">
    <source>
        <dbReference type="ARBA" id="ARBA00022746"/>
    </source>
</evidence>
<dbReference type="PANTHER" id="PTHR31480">
    <property type="entry name" value="BIFUNCTIONAL LYCOPENE CYCLASE/PHYTOENE SYNTHASE"/>
    <property type="match status" value="1"/>
</dbReference>
<dbReference type="PROSITE" id="PS01045">
    <property type="entry name" value="SQUALEN_PHYTOEN_SYN_2"/>
    <property type="match status" value="1"/>
</dbReference>
<evidence type="ECO:0000313" key="7">
    <source>
        <dbReference type="Proteomes" id="UP000198615"/>
    </source>
</evidence>
<dbReference type="EMBL" id="FNBW01000002">
    <property type="protein sequence ID" value="SDF26956.1"/>
    <property type="molecule type" value="Genomic_DNA"/>
</dbReference>
<comment type="caution">
    <text evidence="6">The sequence shown here is derived from an EMBL/GenBank/DDBJ whole genome shotgun (WGS) entry which is preliminary data.</text>
</comment>
<proteinExistence type="inferred from homology"/>